<organism evidence="1 2">
    <name type="scientific">Rattus norvegicus</name>
    <name type="common">Rat</name>
    <dbReference type="NCBI Taxonomy" id="10116"/>
    <lineage>
        <taxon>Eukaryota</taxon>
        <taxon>Metazoa</taxon>
        <taxon>Chordata</taxon>
        <taxon>Craniata</taxon>
        <taxon>Vertebrata</taxon>
        <taxon>Euteleostomi</taxon>
        <taxon>Mammalia</taxon>
        <taxon>Eutheria</taxon>
        <taxon>Euarchontoglires</taxon>
        <taxon>Glires</taxon>
        <taxon>Rodentia</taxon>
        <taxon>Myomorpha</taxon>
        <taxon>Muroidea</taxon>
        <taxon>Muridae</taxon>
        <taxon>Murinae</taxon>
        <taxon>Rattus</taxon>
    </lineage>
</organism>
<name>A6J064_RAT</name>
<accession>A6J064</accession>
<dbReference type="EMBL" id="CH473973">
    <property type="protein sequence ID" value="EDM13303.1"/>
    <property type="molecule type" value="Genomic_DNA"/>
</dbReference>
<dbReference type="Proteomes" id="UP000234681">
    <property type="component" value="Chromosome 12"/>
</dbReference>
<evidence type="ECO:0000313" key="1">
    <source>
        <dbReference type="EMBL" id="EDM13303.1"/>
    </source>
</evidence>
<evidence type="ECO:0000313" key="2">
    <source>
        <dbReference type="Proteomes" id="UP000234681"/>
    </source>
</evidence>
<sequence length="61" mass="7048">MHPGYFLCNRNLPTTVTTRGLSRSRNSFNVREFTLEKSPKLVKVRQLIPFPSASKNLWSEP</sequence>
<protein>
    <submittedName>
        <fullName evidence="1">RCG21521</fullName>
    </submittedName>
</protein>
<reference evidence="1 2" key="1">
    <citation type="submission" date="2005-07" db="EMBL/GenBank/DDBJ databases">
        <authorList>
            <person name="Mural R.J."/>
            <person name="Li P.W."/>
            <person name="Adams M.D."/>
            <person name="Amanatides P.G."/>
            <person name="Baden-Tillson H."/>
            <person name="Barnstead M."/>
            <person name="Chin S.H."/>
            <person name="Dew I."/>
            <person name="Evans C.A."/>
            <person name="Ferriera S."/>
            <person name="Flanigan M."/>
            <person name="Fosler C."/>
            <person name="Glodek A."/>
            <person name="Gu Z."/>
            <person name="Holt R.A."/>
            <person name="Jennings D."/>
            <person name="Kraft C.L."/>
            <person name="Lu F."/>
            <person name="Nguyen T."/>
            <person name="Nusskern D.R."/>
            <person name="Pfannkoch C.M."/>
            <person name="Sitter C."/>
            <person name="Sutton G.G."/>
            <person name="Venter J.C."/>
            <person name="Wang Z."/>
            <person name="Woodage T."/>
            <person name="Zheng X.H."/>
            <person name="Zhong F."/>
        </authorList>
    </citation>
    <scope>NUCLEOTIDE SEQUENCE [LARGE SCALE GENOMIC DNA]</scope>
    <source>
        <strain>BN</strain>
        <strain evidence="2">Sprague-Dawley</strain>
    </source>
</reference>
<dbReference type="AlphaFoldDB" id="A6J064"/>
<proteinExistence type="predicted"/>
<gene>
    <name evidence="1" type="ORF">rCG_21521</name>
</gene>